<dbReference type="Proteomes" id="UP000005870">
    <property type="component" value="Chromosome"/>
</dbReference>
<evidence type="ECO:0000313" key="3">
    <source>
        <dbReference type="Proteomes" id="UP000005870"/>
    </source>
</evidence>
<organism evidence="2 3">
    <name type="scientific">Pseudoxanthomonas spadix (strain BD-a59)</name>
    <dbReference type="NCBI Taxonomy" id="1045855"/>
    <lineage>
        <taxon>Bacteria</taxon>
        <taxon>Pseudomonadati</taxon>
        <taxon>Pseudomonadota</taxon>
        <taxon>Gammaproteobacteria</taxon>
        <taxon>Lysobacterales</taxon>
        <taxon>Lysobacteraceae</taxon>
        <taxon>Pseudoxanthomonas</taxon>
    </lineage>
</organism>
<keyword evidence="3" id="KW-1185">Reference proteome</keyword>
<dbReference type="AlphaFoldDB" id="G7UQV4"/>
<dbReference type="STRING" id="1045855.DSC_11910"/>
<reference evidence="2 3" key="1">
    <citation type="journal article" date="2012" name="J. Bacteriol.">
        <title>Complete Genome Sequence of the BTEX-Degrading Bacterium Pseudoxanthomonas spadix BD-a59.</title>
        <authorList>
            <person name="Lee S.H."/>
            <person name="Jin H.M."/>
            <person name="Lee H.J."/>
            <person name="Kim J.M."/>
            <person name="Jeon C.O."/>
        </authorList>
    </citation>
    <scope>NUCLEOTIDE SEQUENCE [LARGE SCALE GENOMIC DNA]</scope>
    <source>
        <strain evidence="2 3">BD-a59</strain>
    </source>
</reference>
<evidence type="ECO:0000313" key="2">
    <source>
        <dbReference type="EMBL" id="AER57026.1"/>
    </source>
</evidence>
<dbReference type="KEGG" id="psd:DSC_11910"/>
<dbReference type="Pfam" id="PF11074">
    <property type="entry name" value="DUF2779"/>
    <property type="match status" value="1"/>
</dbReference>
<gene>
    <name evidence="2" type="ordered locus">DSC_11910</name>
</gene>
<sequence>MTPPRHWLSKSRIQSGRQCHKRLWLEIHQRDALQWSGAAQARLDEGTRFGDLARDLLGGGHLIAADHLHADEALAQTNALLGDARTDNPRLFEPAFAHNGVRVRVDAFECDPAGDALIEIKSTTSVKEEHLWDCAIQTWVARGAGRRVARIQLGHVDSSFVYRLPGDYTGLLSLVDITRHVDALQPKIRGIVDTLKRVVQDTQPAIARGEHCTTPYGCPFQSHCSAGEPPGPEYPVTLLPRAGKFAGRLADAGYTDLRDVPDAALLSPTHQRVAEVTRTGKTYVSPELPALLADIPYPRAYLDFESIAFVVPRWLGTRPFQQLPFQFSCHMELQPGVFAHQEFLDVSGNSCLQAFVEALIPAVDGAASIIVYNQAFEATRLRELAEMFPQHADALNAIVARMVDLLPLYRKHYYHRDQRGSWSIKSVLPTVASELDYAQLDVAGGEDAQMAYLRAIDPATDALERERLREGLLAYCHRDTWAMVRLAHAFDD</sequence>
<protein>
    <recommendedName>
        <fullName evidence="1">DUF2779 domain-containing protein</fullName>
    </recommendedName>
</protein>
<dbReference type="eggNOG" id="COG2251">
    <property type="taxonomic scope" value="Bacteria"/>
</dbReference>
<dbReference type="InterPro" id="IPR021301">
    <property type="entry name" value="DUF2779"/>
</dbReference>
<dbReference type="OrthoDB" id="9783873at2"/>
<name>G7UQV4_PSEUP</name>
<proteinExistence type="predicted"/>
<evidence type="ECO:0000259" key="1">
    <source>
        <dbReference type="Pfam" id="PF11074"/>
    </source>
</evidence>
<dbReference type="EMBL" id="CP003093">
    <property type="protein sequence ID" value="AER57026.1"/>
    <property type="molecule type" value="Genomic_DNA"/>
</dbReference>
<accession>G7UQV4</accession>
<feature type="domain" description="DUF2779" evidence="1">
    <location>
        <begin position="301"/>
        <end position="423"/>
    </location>
</feature>
<dbReference type="RefSeq" id="WP_014161199.1">
    <property type="nucleotide sequence ID" value="NC_016147.2"/>
</dbReference>
<dbReference type="HOGENOM" id="CLU_039162_0_0_6"/>